<evidence type="ECO:0000313" key="2">
    <source>
        <dbReference type="Proteomes" id="UP000006329"/>
    </source>
</evidence>
<accession>A0A0E2BD93</accession>
<name>A0A0E2BD93_9LEPT</name>
<gene>
    <name evidence="1" type="ORF">LEP1GSC179_2786</name>
</gene>
<keyword evidence="2" id="KW-1185">Reference proteome</keyword>
<evidence type="ECO:0000313" key="1">
    <source>
        <dbReference type="EMBL" id="EKO33198.1"/>
    </source>
</evidence>
<dbReference type="AlphaFoldDB" id="A0A0E2BD93"/>
<protein>
    <submittedName>
        <fullName evidence="1">Uncharacterized protein</fullName>
    </submittedName>
</protein>
<comment type="caution">
    <text evidence="1">The sequence shown here is derived from an EMBL/GenBank/DDBJ whole genome shotgun (WGS) entry which is preliminary data.</text>
</comment>
<dbReference type="Proteomes" id="UP000006329">
    <property type="component" value="Unassembled WGS sequence"/>
</dbReference>
<dbReference type="RefSeq" id="WP_004484928.1">
    <property type="nucleotide sequence ID" value="NZ_AHON02000053.1"/>
</dbReference>
<dbReference type="EMBL" id="AHON02000053">
    <property type="protein sequence ID" value="EKO33198.1"/>
    <property type="molecule type" value="Genomic_DNA"/>
</dbReference>
<proteinExistence type="predicted"/>
<sequence>MKIIKSISLVARIGKIFVFSRSDFKKISKAPSTYLEEFFNKFESVLNPNLVDGDFNLEIKSEIIKILESISYKDFNKSIAIEHRKLRIYFRKNERVQILYSLIKEAFRQKPSVLLEIFDQVSKDYESNSVQILTCVEQIQKLEKNLKEEVARGAISVISEIAEPAYKNYLVTISKLYSLVSETEFVNLSGSLGNIERGIKFQLPADYHVLLSSNVSLIRNAKAHGSWSYDAKNEMVIVGNKHKAKEAEYSSFDLKRIAEEMIFNAIHLIPSTLSLIILERYSSDPNLSQETIFSILEELKKDT</sequence>
<organism evidence="1 2">
    <name type="scientific">Leptospira santarosai str. MOR084</name>
    <dbReference type="NCBI Taxonomy" id="1049984"/>
    <lineage>
        <taxon>Bacteria</taxon>
        <taxon>Pseudomonadati</taxon>
        <taxon>Spirochaetota</taxon>
        <taxon>Spirochaetia</taxon>
        <taxon>Leptospirales</taxon>
        <taxon>Leptospiraceae</taxon>
        <taxon>Leptospira</taxon>
    </lineage>
</organism>
<reference evidence="1" key="1">
    <citation type="submission" date="2012-10" db="EMBL/GenBank/DDBJ databases">
        <authorList>
            <person name="Harkins D.M."/>
            <person name="Durkin A.S."/>
            <person name="Brinkac L.M."/>
            <person name="Haft D.H."/>
            <person name="Selengut J.D."/>
            <person name="Sanka R."/>
            <person name="DePew J."/>
            <person name="Purushe J."/>
            <person name="Matthias M.A."/>
            <person name="Vinetz J.M."/>
            <person name="Sutton G.G."/>
            <person name="Nierman W.C."/>
            <person name="Fouts D.E."/>
        </authorList>
    </citation>
    <scope>NUCLEOTIDE SEQUENCE [LARGE SCALE GENOMIC DNA]</scope>
    <source>
        <strain evidence="1">MOR084</strain>
    </source>
</reference>